<keyword evidence="2" id="KW-1185">Reference proteome</keyword>
<reference evidence="1 2" key="1">
    <citation type="journal article" date="2023" name="G3 (Bethesda)">
        <title>A chromosome-length genome assembly and annotation of blackberry (Rubus argutus, cv. 'Hillquist').</title>
        <authorList>
            <person name="Bruna T."/>
            <person name="Aryal R."/>
            <person name="Dudchenko O."/>
            <person name="Sargent D.J."/>
            <person name="Mead D."/>
            <person name="Buti M."/>
            <person name="Cavallini A."/>
            <person name="Hytonen T."/>
            <person name="Andres J."/>
            <person name="Pham M."/>
            <person name="Weisz D."/>
            <person name="Mascagni F."/>
            <person name="Usai G."/>
            <person name="Natali L."/>
            <person name="Bassil N."/>
            <person name="Fernandez G.E."/>
            <person name="Lomsadze A."/>
            <person name="Armour M."/>
            <person name="Olukolu B."/>
            <person name="Poorten T."/>
            <person name="Britton C."/>
            <person name="Davik J."/>
            <person name="Ashrafi H."/>
            <person name="Aiden E.L."/>
            <person name="Borodovsky M."/>
            <person name="Worthington M."/>
        </authorList>
    </citation>
    <scope>NUCLEOTIDE SEQUENCE [LARGE SCALE GENOMIC DNA]</scope>
    <source>
        <strain evidence="1">PI 553951</strain>
    </source>
</reference>
<dbReference type="PANTHER" id="PTHR39104">
    <property type="entry name" value="AMINO ACID-LIGASE"/>
    <property type="match status" value="1"/>
</dbReference>
<sequence length="211" mass="23512">MSENKGRTIKLLCPSLPTTVQLVVADEEQKLDLGFIAGTFGVDPSTVMLNGHFIGRGTDLIASSVTWKSLLSFFSAKGLPTGKNDDTPIVVDGKLCRVGAKRRGHHPQDDAVNTVSKKMRTRSNPVSKFRGICSKRKQLLEDLNSLKKLKINETSPDIQARSNDLCNDISNPKPKFRCSYSSGRMKRMREDEAVEVAPYKRLDEALYMLRI</sequence>
<gene>
    <name evidence="1" type="ORF">M0R45_010340</name>
</gene>
<dbReference type="AlphaFoldDB" id="A0AAW1Y9V4"/>
<evidence type="ECO:0000313" key="1">
    <source>
        <dbReference type="EMBL" id="KAK9944790.1"/>
    </source>
</evidence>
<organism evidence="1 2">
    <name type="scientific">Rubus argutus</name>
    <name type="common">Southern blackberry</name>
    <dbReference type="NCBI Taxonomy" id="59490"/>
    <lineage>
        <taxon>Eukaryota</taxon>
        <taxon>Viridiplantae</taxon>
        <taxon>Streptophyta</taxon>
        <taxon>Embryophyta</taxon>
        <taxon>Tracheophyta</taxon>
        <taxon>Spermatophyta</taxon>
        <taxon>Magnoliopsida</taxon>
        <taxon>eudicotyledons</taxon>
        <taxon>Gunneridae</taxon>
        <taxon>Pentapetalae</taxon>
        <taxon>rosids</taxon>
        <taxon>fabids</taxon>
        <taxon>Rosales</taxon>
        <taxon>Rosaceae</taxon>
        <taxon>Rosoideae</taxon>
        <taxon>Rosoideae incertae sedis</taxon>
        <taxon>Rubus</taxon>
    </lineage>
</organism>
<dbReference type="Proteomes" id="UP001457282">
    <property type="component" value="Unassembled WGS sequence"/>
</dbReference>
<name>A0AAW1Y9V4_RUBAR</name>
<dbReference type="PANTHER" id="PTHR39104:SF1">
    <property type="entry name" value="AMINO ACID-LIGASE"/>
    <property type="match status" value="1"/>
</dbReference>
<dbReference type="EMBL" id="JBEDUW010000002">
    <property type="protein sequence ID" value="KAK9944790.1"/>
    <property type="molecule type" value="Genomic_DNA"/>
</dbReference>
<protein>
    <submittedName>
        <fullName evidence="1">Uncharacterized protein</fullName>
    </submittedName>
</protein>
<comment type="caution">
    <text evidence="1">The sequence shown here is derived from an EMBL/GenBank/DDBJ whole genome shotgun (WGS) entry which is preliminary data.</text>
</comment>
<accession>A0AAW1Y9V4</accession>
<proteinExistence type="predicted"/>
<evidence type="ECO:0000313" key="2">
    <source>
        <dbReference type="Proteomes" id="UP001457282"/>
    </source>
</evidence>